<dbReference type="PANTHER" id="PTHR12947:SF13">
    <property type="entry name" value="FI19924P1"/>
    <property type="match status" value="1"/>
</dbReference>
<dbReference type="Pfam" id="PF01398">
    <property type="entry name" value="JAB"/>
    <property type="match status" value="1"/>
</dbReference>
<feature type="compositionally biased region" description="Low complexity" evidence="9">
    <location>
        <begin position="336"/>
        <end position="371"/>
    </location>
</feature>
<evidence type="ECO:0000256" key="9">
    <source>
        <dbReference type="SAM" id="MobiDB-lite"/>
    </source>
</evidence>
<dbReference type="CDD" id="cd08066">
    <property type="entry name" value="MPN_AMSH_like"/>
    <property type="match status" value="1"/>
</dbReference>
<keyword evidence="4" id="KW-0479">Metal-binding</keyword>
<dbReference type="Gene3D" id="1.20.58.80">
    <property type="entry name" value="Phosphotransferase system, lactose/cellobiose-type IIA subunit"/>
    <property type="match status" value="1"/>
</dbReference>
<feature type="compositionally biased region" description="Pro residues" evidence="9">
    <location>
        <begin position="164"/>
        <end position="175"/>
    </location>
</feature>
<evidence type="ECO:0000256" key="5">
    <source>
        <dbReference type="ARBA" id="ARBA00022786"/>
    </source>
</evidence>
<name>A0AAF0DVZ7_9BASI</name>
<gene>
    <name evidence="11" type="ORF">MBRA1_003759</name>
</gene>
<dbReference type="EMBL" id="CP119956">
    <property type="protein sequence ID" value="WFC97093.1"/>
    <property type="molecule type" value="Genomic_DNA"/>
</dbReference>
<feature type="compositionally biased region" description="Basic and acidic residues" evidence="9">
    <location>
        <begin position="249"/>
        <end position="258"/>
    </location>
</feature>
<evidence type="ECO:0000256" key="7">
    <source>
        <dbReference type="ARBA" id="ARBA00022833"/>
    </source>
</evidence>
<feature type="compositionally biased region" description="Low complexity" evidence="9">
    <location>
        <begin position="176"/>
        <end position="187"/>
    </location>
</feature>
<dbReference type="GO" id="GO:0016020">
    <property type="term" value="C:membrane"/>
    <property type="evidence" value="ECO:0007669"/>
    <property type="project" value="TreeGrafter"/>
</dbReference>
<evidence type="ECO:0000256" key="2">
    <source>
        <dbReference type="ARBA" id="ARBA00010981"/>
    </source>
</evidence>
<feature type="compositionally biased region" description="Basic and acidic residues" evidence="9">
    <location>
        <begin position="396"/>
        <end position="407"/>
    </location>
</feature>
<feature type="compositionally biased region" description="Low complexity" evidence="9">
    <location>
        <begin position="234"/>
        <end position="244"/>
    </location>
</feature>
<evidence type="ECO:0000256" key="8">
    <source>
        <dbReference type="ARBA" id="ARBA00023049"/>
    </source>
</evidence>
<dbReference type="GO" id="GO:0070536">
    <property type="term" value="P:protein K63-linked deubiquitination"/>
    <property type="evidence" value="ECO:0007669"/>
    <property type="project" value="InterPro"/>
</dbReference>
<dbReference type="PROSITE" id="PS50249">
    <property type="entry name" value="MPN"/>
    <property type="match status" value="1"/>
</dbReference>
<organism evidence="11 12">
    <name type="scientific">Malassezia brasiliensis</name>
    <dbReference type="NCBI Taxonomy" id="1821822"/>
    <lineage>
        <taxon>Eukaryota</taxon>
        <taxon>Fungi</taxon>
        <taxon>Dikarya</taxon>
        <taxon>Basidiomycota</taxon>
        <taxon>Ustilaginomycotina</taxon>
        <taxon>Malasseziomycetes</taxon>
        <taxon>Malasseziales</taxon>
        <taxon>Malasseziaceae</taxon>
        <taxon>Malassezia</taxon>
    </lineage>
</organism>
<dbReference type="GO" id="GO:0140492">
    <property type="term" value="F:metal-dependent deubiquitinase activity"/>
    <property type="evidence" value="ECO:0007669"/>
    <property type="project" value="InterPro"/>
</dbReference>
<dbReference type="Gene3D" id="3.40.140.10">
    <property type="entry name" value="Cytidine Deaminase, domain 2"/>
    <property type="match status" value="1"/>
</dbReference>
<keyword evidence="6" id="KW-0378">Hydrolase</keyword>
<feature type="compositionally biased region" description="Basic and acidic residues" evidence="9">
    <location>
        <begin position="192"/>
        <end position="202"/>
    </location>
</feature>
<evidence type="ECO:0000256" key="4">
    <source>
        <dbReference type="ARBA" id="ARBA00022723"/>
    </source>
</evidence>
<reference evidence="11" key="1">
    <citation type="submission" date="2023-03" db="EMBL/GenBank/DDBJ databases">
        <title>Mating type loci evolution in Malassezia.</title>
        <authorList>
            <person name="Coelho M.A."/>
        </authorList>
    </citation>
    <scope>NUCLEOTIDE SEQUENCE</scope>
    <source>
        <strain evidence="11">CBS 14135</strain>
    </source>
</reference>
<feature type="region of interest" description="Disordered" evidence="9">
    <location>
        <begin position="156"/>
        <end position="422"/>
    </location>
</feature>
<proteinExistence type="inferred from homology"/>
<dbReference type="SMART" id="SM00232">
    <property type="entry name" value="JAB_MPN"/>
    <property type="match status" value="1"/>
</dbReference>
<evidence type="ECO:0000313" key="12">
    <source>
        <dbReference type="Proteomes" id="UP001216638"/>
    </source>
</evidence>
<dbReference type="SUPFAM" id="SSF102712">
    <property type="entry name" value="JAB1/MPN domain"/>
    <property type="match status" value="1"/>
</dbReference>
<dbReference type="PANTHER" id="PTHR12947">
    <property type="entry name" value="AMSH-LIKE PROTEASE"/>
    <property type="match status" value="1"/>
</dbReference>
<keyword evidence="3" id="KW-0645">Protease</keyword>
<evidence type="ECO:0000256" key="1">
    <source>
        <dbReference type="ARBA" id="ARBA00001947"/>
    </source>
</evidence>
<dbReference type="GO" id="GO:0061578">
    <property type="term" value="F:K63-linked deubiquitinase activity"/>
    <property type="evidence" value="ECO:0007669"/>
    <property type="project" value="InterPro"/>
</dbReference>
<dbReference type="GO" id="GO:0005768">
    <property type="term" value="C:endosome"/>
    <property type="evidence" value="ECO:0007669"/>
    <property type="project" value="TreeGrafter"/>
</dbReference>
<feature type="domain" description="MPN" evidence="10">
    <location>
        <begin position="557"/>
        <end position="684"/>
    </location>
</feature>
<sequence>MPLAGQAPRHGTQAHKLTVPTNVVPFGGTEHATYVAGKAGAGTAAAPGGARRLPASPDELEARVATLRDELRFTSAMPIRHWIRTADLLKRQADQHHVDGDLEAQYVCILTDLLPHEHAAYARLDDESRACMRRNADTICHLLALTRDALIDARREAGGARTDSPPPALPSPPPSASRAAPARPSLRTGDSPAKDAAEREGRSPALKRVSFAEGSARATSPSPMRRALRRAFARAEPAEAAAASDDADRDAPRADAPRRAAPWWVPRARPKPARPAPLERMSRLSLTSQAPADTPLVQTPPPKTTKRTSWNIADLLPTGTAGRAPVPARSPPQLAPLRLPTSPLLDSTPLSPRGSSVPTSPRSLSSPTSPRKASGTAALPPSLQIAPNRLTSPTEKSLRAPHDEGPSHRAYPYTHGLRDGKRATPMDDLYGAIAQHMSAHQQQQGFVAAADVAGRPTEAAGAPGGPQPPPPAPRGAARAAAVLSGATRAAAAPLGATPGAPAPAARAARWGARLRTHAAPLPRALLPGAEEHDVLDTSASARASKRGARGAAALRRLHLPASLVPSFLECAAANTAADRETCGLLLGCEVDGALHVTDLVLPPQTGTSDSCTATSEEEVTALQLTEDLLTLGWIHTHPSHSCFLSSLDLHTHAGYQALLPEAVAVVCAPQHRPSLGVFRLTEPQGLRYILQCNASAPFHAHVMPGKNKELPLYTDATNVHVRLDHARHAPPVRVRDLR</sequence>
<keyword evidence="7" id="KW-0862">Zinc</keyword>
<dbReference type="Proteomes" id="UP001216638">
    <property type="component" value="Chromosome 6"/>
</dbReference>
<evidence type="ECO:0000256" key="3">
    <source>
        <dbReference type="ARBA" id="ARBA00022670"/>
    </source>
</evidence>
<keyword evidence="8" id="KW-0482">Metalloprotease</keyword>
<evidence type="ECO:0000256" key="6">
    <source>
        <dbReference type="ARBA" id="ARBA00022801"/>
    </source>
</evidence>
<comment type="similarity">
    <text evidence="2">Belongs to the peptidase M67C family.</text>
</comment>
<keyword evidence="12" id="KW-1185">Reference proteome</keyword>
<comment type="cofactor">
    <cofactor evidence="1">
        <name>Zn(2+)</name>
        <dbReference type="ChEBI" id="CHEBI:29105"/>
    </cofactor>
</comment>
<accession>A0AAF0DVZ7</accession>
<feature type="region of interest" description="Disordered" evidence="9">
    <location>
        <begin position="456"/>
        <end position="478"/>
    </location>
</feature>
<protein>
    <recommendedName>
        <fullName evidence="10">MPN domain-containing protein</fullName>
    </recommendedName>
</protein>
<dbReference type="InterPro" id="IPR000555">
    <property type="entry name" value="JAMM/MPN+_dom"/>
</dbReference>
<dbReference type="InterPro" id="IPR044098">
    <property type="entry name" value="STAMBP/STALP-like_MPN"/>
</dbReference>
<dbReference type="GO" id="GO:0046872">
    <property type="term" value="F:metal ion binding"/>
    <property type="evidence" value="ECO:0007669"/>
    <property type="project" value="UniProtKB-KW"/>
</dbReference>
<dbReference type="InterPro" id="IPR037518">
    <property type="entry name" value="MPN"/>
</dbReference>
<dbReference type="GO" id="GO:0006508">
    <property type="term" value="P:proteolysis"/>
    <property type="evidence" value="ECO:0007669"/>
    <property type="project" value="UniProtKB-KW"/>
</dbReference>
<evidence type="ECO:0000259" key="10">
    <source>
        <dbReference type="PROSITE" id="PS50249"/>
    </source>
</evidence>
<keyword evidence="5" id="KW-0833">Ubl conjugation pathway</keyword>
<evidence type="ECO:0000313" key="11">
    <source>
        <dbReference type="EMBL" id="WFC97093.1"/>
    </source>
</evidence>
<dbReference type="AlphaFoldDB" id="A0AAF0DVZ7"/>